<feature type="compositionally biased region" description="Low complexity" evidence="1">
    <location>
        <begin position="30"/>
        <end position="41"/>
    </location>
</feature>
<evidence type="ECO:0000256" key="1">
    <source>
        <dbReference type="SAM" id="MobiDB-lite"/>
    </source>
</evidence>
<protein>
    <recommendedName>
        <fullName evidence="5">PepSY domain-containing protein</fullName>
    </recommendedName>
</protein>
<dbReference type="Proteomes" id="UP001597094">
    <property type="component" value="Unassembled WGS sequence"/>
</dbReference>
<name>A0ABW3SR67_9BACT</name>
<organism evidence="3 4">
    <name type="scientific">Pontibacter rugosus</name>
    <dbReference type="NCBI Taxonomy" id="1745966"/>
    <lineage>
        <taxon>Bacteria</taxon>
        <taxon>Pseudomonadati</taxon>
        <taxon>Bacteroidota</taxon>
        <taxon>Cytophagia</taxon>
        <taxon>Cytophagales</taxon>
        <taxon>Hymenobacteraceae</taxon>
        <taxon>Pontibacter</taxon>
    </lineage>
</organism>
<accession>A0ABW3SR67</accession>
<keyword evidence="4" id="KW-1185">Reference proteome</keyword>
<evidence type="ECO:0008006" key="5">
    <source>
        <dbReference type="Google" id="ProtNLM"/>
    </source>
</evidence>
<comment type="caution">
    <text evidence="3">The sequence shown here is derived from an EMBL/GenBank/DDBJ whole genome shotgun (WGS) entry which is preliminary data.</text>
</comment>
<gene>
    <name evidence="3" type="ORF">ACFQ2O_10315</name>
</gene>
<feature type="signal peptide" evidence="2">
    <location>
        <begin position="1"/>
        <end position="22"/>
    </location>
</feature>
<keyword evidence="2" id="KW-0732">Signal</keyword>
<dbReference type="EMBL" id="JBHTLD010000079">
    <property type="protein sequence ID" value="MFD1186601.1"/>
    <property type="molecule type" value="Genomic_DNA"/>
</dbReference>
<feature type="chain" id="PRO_5045339640" description="PepSY domain-containing protein" evidence="2">
    <location>
        <begin position="23"/>
        <end position="117"/>
    </location>
</feature>
<feature type="region of interest" description="Disordered" evidence="1">
    <location>
        <begin position="27"/>
        <end position="50"/>
    </location>
</feature>
<evidence type="ECO:0000313" key="4">
    <source>
        <dbReference type="Proteomes" id="UP001597094"/>
    </source>
</evidence>
<dbReference type="RefSeq" id="WP_377526890.1">
    <property type="nucleotide sequence ID" value="NZ_JBHTLD010000079.1"/>
</dbReference>
<evidence type="ECO:0000256" key="2">
    <source>
        <dbReference type="SAM" id="SignalP"/>
    </source>
</evidence>
<sequence>MKKITLVAFAFAACGALSSAQAQSNIAPSTQQAEQVQTQTTGKEKIKEEELPEGVKQALKSDVLKEWQVSEVYKLAPEAAAETEATPVYEVYFTNAAQQKTVAQFDEAGQAIAQTEK</sequence>
<evidence type="ECO:0000313" key="3">
    <source>
        <dbReference type="EMBL" id="MFD1186601.1"/>
    </source>
</evidence>
<proteinExistence type="predicted"/>
<reference evidence="4" key="1">
    <citation type="journal article" date="2019" name="Int. J. Syst. Evol. Microbiol.">
        <title>The Global Catalogue of Microorganisms (GCM) 10K type strain sequencing project: providing services to taxonomists for standard genome sequencing and annotation.</title>
        <authorList>
            <consortium name="The Broad Institute Genomics Platform"/>
            <consortium name="The Broad Institute Genome Sequencing Center for Infectious Disease"/>
            <person name="Wu L."/>
            <person name="Ma J."/>
        </authorList>
    </citation>
    <scope>NUCLEOTIDE SEQUENCE [LARGE SCALE GENOMIC DNA]</scope>
    <source>
        <strain evidence="4">JCM 31319</strain>
    </source>
</reference>